<dbReference type="Proteomes" id="UP001633002">
    <property type="component" value="Unassembled WGS sequence"/>
</dbReference>
<evidence type="ECO:0000256" key="2">
    <source>
        <dbReference type="SAM" id="Phobius"/>
    </source>
</evidence>
<reference evidence="3 4" key="1">
    <citation type="submission" date="2024-09" db="EMBL/GenBank/DDBJ databases">
        <title>Chromosome-scale assembly of Riccia sorocarpa.</title>
        <authorList>
            <person name="Paukszto L."/>
        </authorList>
    </citation>
    <scope>NUCLEOTIDE SEQUENCE [LARGE SCALE GENOMIC DNA]</scope>
    <source>
        <strain evidence="3">LP-2024</strain>
        <tissue evidence="3">Aerial parts of the thallus</tissue>
    </source>
</reference>
<proteinExistence type="predicted"/>
<protein>
    <recommendedName>
        <fullName evidence="5">Neoxanthin synthase</fullName>
    </recommendedName>
</protein>
<dbReference type="PANTHER" id="PTHR34543:SF1">
    <property type="entry name" value="PROTEIN ABA DEFICIENT 4, CHLOROPLASTIC"/>
    <property type="match status" value="1"/>
</dbReference>
<dbReference type="Pfam" id="PF14108">
    <property type="entry name" value="ABA4-like"/>
    <property type="match status" value="1"/>
</dbReference>
<dbReference type="InterPro" id="IPR025461">
    <property type="entry name" value="ABA4-like"/>
</dbReference>
<feature type="transmembrane region" description="Helical" evidence="2">
    <location>
        <begin position="124"/>
        <end position="145"/>
    </location>
</feature>
<evidence type="ECO:0008006" key="5">
    <source>
        <dbReference type="Google" id="ProtNLM"/>
    </source>
</evidence>
<dbReference type="AlphaFoldDB" id="A0ABD3HFX6"/>
<evidence type="ECO:0000313" key="4">
    <source>
        <dbReference type="Proteomes" id="UP001633002"/>
    </source>
</evidence>
<gene>
    <name evidence="3" type="ORF">R1sor_016792</name>
</gene>
<keyword evidence="2" id="KW-1133">Transmembrane helix</keyword>
<keyword evidence="2" id="KW-0812">Transmembrane</keyword>
<dbReference type="PANTHER" id="PTHR34543">
    <property type="entry name" value="PROTEIN ABA DEFICIENT 4, CHLOROPLASTIC"/>
    <property type="match status" value="1"/>
</dbReference>
<name>A0ABD3HFX6_9MARC</name>
<comment type="caution">
    <text evidence="3">The sequence shown here is derived from an EMBL/GenBank/DDBJ whole genome shotgun (WGS) entry which is preliminary data.</text>
</comment>
<evidence type="ECO:0000313" key="3">
    <source>
        <dbReference type="EMBL" id="KAL3690483.1"/>
    </source>
</evidence>
<keyword evidence="2" id="KW-0472">Membrane</keyword>
<evidence type="ECO:0000256" key="1">
    <source>
        <dbReference type="SAM" id="MobiDB-lite"/>
    </source>
</evidence>
<sequence>MAQPMLCRGATAAASAPSTQGTGMVGVNSQAPASLSKAILHPAGTNIYALGYSASYSRNVSRNGTQKLPRVLSFKDSSSEFFSSGRLELKTCHDIHQSPSSFNQRRVVTASLPGAGSVKLAAELFTLATAFVVPFYTVMILAPKWEWTIKVMQSEMPYFVLGAGYIYLLALSWTPETLGLMFASKYWLPELAGITKMFSSTITVASAWLHLLAVDLFAGRQMFLDGAEHNIETRHSLVLCLMMCPIGIFSHLITKNLTLYFRRREESLKKIEQQPY</sequence>
<feature type="transmembrane region" description="Helical" evidence="2">
    <location>
        <begin position="165"/>
        <end position="188"/>
    </location>
</feature>
<organism evidence="3 4">
    <name type="scientific">Riccia sorocarpa</name>
    <dbReference type="NCBI Taxonomy" id="122646"/>
    <lineage>
        <taxon>Eukaryota</taxon>
        <taxon>Viridiplantae</taxon>
        <taxon>Streptophyta</taxon>
        <taxon>Embryophyta</taxon>
        <taxon>Marchantiophyta</taxon>
        <taxon>Marchantiopsida</taxon>
        <taxon>Marchantiidae</taxon>
        <taxon>Marchantiales</taxon>
        <taxon>Ricciaceae</taxon>
        <taxon>Riccia</taxon>
    </lineage>
</organism>
<feature type="transmembrane region" description="Helical" evidence="2">
    <location>
        <begin position="235"/>
        <end position="254"/>
    </location>
</feature>
<keyword evidence="4" id="KW-1185">Reference proteome</keyword>
<accession>A0ABD3HFX6</accession>
<dbReference type="EMBL" id="JBJQOH010000004">
    <property type="protein sequence ID" value="KAL3690483.1"/>
    <property type="molecule type" value="Genomic_DNA"/>
</dbReference>
<feature type="transmembrane region" description="Helical" evidence="2">
    <location>
        <begin position="200"/>
        <end position="223"/>
    </location>
</feature>
<feature type="region of interest" description="Disordered" evidence="1">
    <location>
        <begin position="1"/>
        <end position="22"/>
    </location>
</feature>